<keyword evidence="4 7" id="KW-0238">DNA-binding</keyword>
<comment type="subcellular location">
    <subcellularLocation>
        <location evidence="1 6">Nucleus</location>
    </subcellularLocation>
</comment>
<gene>
    <name evidence="10" type="ORF">TTAC_LOCUS6611</name>
</gene>
<protein>
    <recommendedName>
        <fullName evidence="6">DNA sliding clamp PCNA</fullName>
    </recommendedName>
</protein>
<dbReference type="GO" id="GO:0003677">
    <property type="term" value="F:DNA binding"/>
    <property type="evidence" value="ECO:0007669"/>
    <property type="project" value="UniProtKB-KW"/>
</dbReference>
<keyword evidence="3 7" id="KW-0235">DNA replication</keyword>
<dbReference type="Pfam" id="PF00705">
    <property type="entry name" value="PCNA_N"/>
    <property type="match status" value="1"/>
</dbReference>
<dbReference type="InterPro" id="IPR000730">
    <property type="entry name" value="Pr_cel_nuc_antig"/>
</dbReference>
<organism evidence="12">
    <name type="scientific">Hydatigena taeniaeformis</name>
    <name type="common">Feline tapeworm</name>
    <name type="synonym">Taenia taeniaeformis</name>
    <dbReference type="NCBI Taxonomy" id="6205"/>
    <lineage>
        <taxon>Eukaryota</taxon>
        <taxon>Metazoa</taxon>
        <taxon>Spiralia</taxon>
        <taxon>Lophotrochozoa</taxon>
        <taxon>Platyhelminthes</taxon>
        <taxon>Cestoda</taxon>
        <taxon>Eucestoda</taxon>
        <taxon>Cyclophyllidea</taxon>
        <taxon>Taeniidae</taxon>
        <taxon>Hydatigera</taxon>
    </lineage>
</organism>
<dbReference type="SUPFAM" id="SSF55979">
    <property type="entry name" value="DNA clamp"/>
    <property type="match status" value="2"/>
</dbReference>
<keyword evidence="5 6" id="KW-0539">Nucleus</keyword>
<dbReference type="InterPro" id="IPR022649">
    <property type="entry name" value="Pr_cel_nuc_antig_C"/>
</dbReference>
<evidence type="ECO:0000256" key="6">
    <source>
        <dbReference type="RuleBase" id="RU000641"/>
    </source>
</evidence>
<dbReference type="HAMAP" id="MF_00317">
    <property type="entry name" value="DNApol_clamp_arch"/>
    <property type="match status" value="1"/>
</dbReference>
<feature type="domain" description="Proliferating cell nuclear antigen PCNA C-terminal" evidence="9">
    <location>
        <begin position="138"/>
        <end position="265"/>
    </location>
</feature>
<sequence>MFEARLQQADVWKKVIDAIKELVQEATIDCSDTGISLQAMDSAHVSLVSLLMRSDGFETFRCDRNMSLGLNITSAAKILRCASSTDSITLKAGDKADTITFIFESKSKERCAWLTSLDQEKVSEFELKLMDLDVDHLGIPETDYKCVIRMPASELQRICRDLGQIGDSVVITVTKDGVGFSSTGDLGSGKIKLSPSANADKPEESISIEMSESLTMTYSLHYFNIFTKAAPLSSQVILSLTADVPAVVEFPIEDLGHIRYYLAPKIEDDEA</sequence>
<dbReference type="PANTHER" id="PTHR11352">
    <property type="entry name" value="PROLIFERATING CELL NUCLEAR ANTIGEN"/>
    <property type="match status" value="1"/>
</dbReference>
<evidence type="ECO:0000256" key="5">
    <source>
        <dbReference type="ARBA" id="ARBA00023242"/>
    </source>
</evidence>
<dbReference type="PROSITE" id="PS01251">
    <property type="entry name" value="PCNA_1"/>
    <property type="match status" value="1"/>
</dbReference>
<dbReference type="STRING" id="6205.A0A0R3X0G9"/>
<evidence type="ECO:0000256" key="3">
    <source>
        <dbReference type="ARBA" id="ARBA00022705"/>
    </source>
</evidence>
<comment type="function">
    <text evidence="6">This protein is an auxiliary protein of DNA polymerase delta and is involved in the control of eukaryotic DNA replication by increasing the polymerase's processivity during elongation of the leading strand.</text>
</comment>
<dbReference type="InterPro" id="IPR046938">
    <property type="entry name" value="DNA_clamp_sf"/>
</dbReference>
<name>A0A0R3X0G9_HYDTA</name>
<dbReference type="WBParaSite" id="TTAC_0000662601-mRNA-1">
    <property type="protein sequence ID" value="TTAC_0000662601-mRNA-1"/>
    <property type="gene ID" value="TTAC_0000662601"/>
</dbReference>
<evidence type="ECO:0000259" key="9">
    <source>
        <dbReference type="Pfam" id="PF02747"/>
    </source>
</evidence>
<dbReference type="GO" id="GO:0006272">
    <property type="term" value="P:leading strand elongation"/>
    <property type="evidence" value="ECO:0007669"/>
    <property type="project" value="TreeGrafter"/>
</dbReference>
<comment type="similarity">
    <text evidence="2 7">Belongs to the PCNA family.</text>
</comment>
<keyword evidence="11" id="KW-1185">Reference proteome</keyword>
<proteinExistence type="inferred from homology"/>
<evidence type="ECO:0000259" key="8">
    <source>
        <dbReference type="Pfam" id="PF00705"/>
    </source>
</evidence>
<feature type="domain" description="Proliferating cell nuclear antigen PCNA N-terminal" evidence="8">
    <location>
        <begin position="1"/>
        <end position="135"/>
    </location>
</feature>
<dbReference type="PRINTS" id="PR00339">
    <property type="entry name" value="PCNACYCLIN"/>
</dbReference>
<evidence type="ECO:0000256" key="2">
    <source>
        <dbReference type="ARBA" id="ARBA00010462"/>
    </source>
</evidence>
<dbReference type="GO" id="GO:0030337">
    <property type="term" value="F:DNA polymerase processivity factor activity"/>
    <property type="evidence" value="ECO:0007669"/>
    <property type="project" value="InterPro"/>
</dbReference>
<evidence type="ECO:0000313" key="11">
    <source>
        <dbReference type="Proteomes" id="UP000274429"/>
    </source>
</evidence>
<evidence type="ECO:0000256" key="7">
    <source>
        <dbReference type="RuleBase" id="RU003671"/>
    </source>
</evidence>
<dbReference type="FunFam" id="3.70.10.10:FF:000001">
    <property type="entry name" value="Proliferating cell nuclear antigen"/>
    <property type="match status" value="1"/>
</dbReference>
<dbReference type="InterPro" id="IPR022648">
    <property type="entry name" value="Pr_cel_nuc_antig_N"/>
</dbReference>
<evidence type="ECO:0000256" key="1">
    <source>
        <dbReference type="ARBA" id="ARBA00004123"/>
    </source>
</evidence>
<evidence type="ECO:0000256" key="4">
    <source>
        <dbReference type="ARBA" id="ARBA00023125"/>
    </source>
</evidence>
<dbReference type="OrthoDB" id="534348at2759"/>
<dbReference type="GO" id="GO:0006298">
    <property type="term" value="P:mismatch repair"/>
    <property type="evidence" value="ECO:0007669"/>
    <property type="project" value="TreeGrafter"/>
</dbReference>
<dbReference type="EMBL" id="UYWX01020311">
    <property type="protein sequence ID" value="VDM30845.1"/>
    <property type="molecule type" value="Genomic_DNA"/>
</dbReference>
<dbReference type="GO" id="GO:0019985">
    <property type="term" value="P:translesion synthesis"/>
    <property type="evidence" value="ECO:0007669"/>
    <property type="project" value="TreeGrafter"/>
</dbReference>
<dbReference type="GO" id="GO:0043626">
    <property type="term" value="C:PCNA complex"/>
    <property type="evidence" value="ECO:0007669"/>
    <property type="project" value="TreeGrafter"/>
</dbReference>
<dbReference type="NCBIfam" id="TIGR00590">
    <property type="entry name" value="pcna"/>
    <property type="match status" value="1"/>
</dbReference>
<dbReference type="Gene3D" id="3.70.10.10">
    <property type="match status" value="1"/>
</dbReference>
<dbReference type="AlphaFoldDB" id="A0A0R3X0G9"/>
<accession>A0A0R3X0G9</accession>
<dbReference type="InterPro" id="IPR022659">
    <property type="entry name" value="Pr_cel_nuc_antig_CS"/>
</dbReference>
<dbReference type="GO" id="GO:0006275">
    <property type="term" value="P:regulation of DNA replication"/>
    <property type="evidence" value="ECO:0007669"/>
    <property type="project" value="InterPro"/>
</dbReference>
<dbReference type="PANTHER" id="PTHR11352:SF0">
    <property type="entry name" value="PROLIFERATING CELL NUCLEAR ANTIGEN"/>
    <property type="match status" value="1"/>
</dbReference>
<reference evidence="12" key="1">
    <citation type="submission" date="2017-02" db="UniProtKB">
        <authorList>
            <consortium name="WormBaseParasite"/>
        </authorList>
    </citation>
    <scope>IDENTIFICATION</scope>
</reference>
<dbReference type="CDD" id="cd00577">
    <property type="entry name" value="PCNA"/>
    <property type="match status" value="1"/>
</dbReference>
<reference evidence="10 11" key="2">
    <citation type="submission" date="2018-11" db="EMBL/GenBank/DDBJ databases">
        <authorList>
            <consortium name="Pathogen Informatics"/>
        </authorList>
    </citation>
    <scope>NUCLEOTIDE SEQUENCE [LARGE SCALE GENOMIC DNA]</scope>
</reference>
<evidence type="ECO:0000313" key="10">
    <source>
        <dbReference type="EMBL" id="VDM30845.1"/>
    </source>
</evidence>
<dbReference type="Proteomes" id="UP000274429">
    <property type="component" value="Unassembled WGS sequence"/>
</dbReference>
<evidence type="ECO:0000313" key="12">
    <source>
        <dbReference type="WBParaSite" id="TTAC_0000662601-mRNA-1"/>
    </source>
</evidence>
<dbReference type="Pfam" id="PF02747">
    <property type="entry name" value="PCNA_C"/>
    <property type="match status" value="1"/>
</dbReference>